<organism evidence="1 2">
    <name type="scientific">Ralstonia solanacearum</name>
    <name type="common">Pseudomonas solanacearum</name>
    <dbReference type="NCBI Taxonomy" id="305"/>
    <lineage>
        <taxon>Bacteria</taxon>
        <taxon>Pseudomonadati</taxon>
        <taxon>Pseudomonadota</taxon>
        <taxon>Betaproteobacteria</taxon>
        <taxon>Burkholderiales</taxon>
        <taxon>Burkholderiaceae</taxon>
        <taxon>Ralstonia</taxon>
        <taxon>Ralstonia solanacearum species complex</taxon>
    </lineage>
</organism>
<gene>
    <name evidence="1" type="ORF">LBW55_04650</name>
</gene>
<protein>
    <submittedName>
        <fullName evidence="1">Excinuclease, ATPase subunit</fullName>
    </submittedName>
</protein>
<accession>A0AAE4AI43</accession>
<dbReference type="AlphaFoldDB" id="A0AAE4AI43"/>
<evidence type="ECO:0000313" key="1">
    <source>
        <dbReference type="EMBL" id="MDB0520901.1"/>
    </source>
</evidence>
<evidence type="ECO:0000313" key="2">
    <source>
        <dbReference type="Proteomes" id="UP001143674"/>
    </source>
</evidence>
<reference evidence="1" key="1">
    <citation type="submission" date="2021-09" db="EMBL/GenBank/DDBJ databases">
        <title>Genomic analysis of Ralstonia spp.</title>
        <authorList>
            <person name="Aburjaile F."/>
            <person name="Ariute J.C."/>
            <person name="Pais A.K.L."/>
            <person name="Albuquerque G.M.R."/>
            <person name="Silva A.M.F."/>
            <person name="Brenig B."/>
            <person name="Azevedo V."/>
            <person name="Matiuzzi M."/>
            <person name="Ramos R."/>
            <person name="Goes-Neto A."/>
            <person name="Soares S."/>
            <person name="Iseppon A.M.B."/>
            <person name="Souza E."/>
            <person name="Gama M."/>
        </authorList>
    </citation>
    <scope>NUCLEOTIDE SEQUENCE</scope>
    <source>
        <strain evidence="1">B4</strain>
    </source>
</reference>
<proteinExistence type="predicted"/>
<name>A0AAE4AI43_RALSL</name>
<dbReference type="RefSeq" id="WP_081019884.1">
    <property type="nucleotide sequence ID" value="NZ_CDLX01000001.1"/>
</dbReference>
<dbReference type="Proteomes" id="UP001143674">
    <property type="component" value="Unassembled WGS sequence"/>
</dbReference>
<dbReference type="KEGG" id="rsy:RSUY_34350"/>
<dbReference type="EMBL" id="JAIVEX010000002">
    <property type="protein sequence ID" value="MDB0520901.1"/>
    <property type="molecule type" value="Genomic_DNA"/>
</dbReference>
<sequence length="46" mass="4964">MGGHAVIDIKSNDKTRVMESASWFTCLTGKFVVAVALQGEVVKPNK</sequence>
<comment type="caution">
    <text evidence="1">The sequence shown here is derived from an EMBL/GenBank/DDBJ whole genome shotgun (WGS) entry which is preliminary data.</text>
</comment>